<dbReference type="InterPro" id="IPR052958">
    <property type="entry name" value="IFN-induced_PKR_regulator"/>
</dbReference>
<dbReference type="Proteomes" id="UP001652700">
    <property type="component" value="Unplaced"/>
</dbReference>
<feature type="domain" description="HAT C-terminal dimerisation" evidence="1">
    <location>
        <begin position="372"/>
        <end position="441"/>
    </location>
</feature>
<dbReference type="InterPro" id="IPR008906">
    <property type="entry name" value="HATC_C_dom"/>
</dbReference>
<dbReference type="PANTHER" id="PTHR46289:SF17">
    <property type="entry name" value="HAT C-TERMINAL DIMERISATION DOMAIN-CONTAINING PROTEIN"/>
    <property type="match status" value="1"/>
</dbReference>
<sequence>MDIRKFFNKPNKRLKIDDGSDIPNSTENSSIVCSQNDLAVAGPSSLESAVSASQRETNVVTATASDNFAIVEDSLNLDVGNYLDTNKICSLNDRLKFTLLTNPWKPDFLGFTPLKSLDAEHIANAITLTLTNWGLNLENAVGQGYDGCSTMAGEITGVHKRITEKYPKALYFHCASHRLNLVVNDLNDIPQIRNTTGTVKEVITFFRQNGQRRAIVGTLQKLCETRWTEKYKAIRKFSEQFVSIAEALQTLSTEGNRDTRQKAFHLHCADTNTAFVICLHVIAKYSAKLEIVTQMLQGVSVDILKISKHIQKVTELFSSDRQNGEKEFDNIMANVETTANKLGIELTCPHNFKEQSILWFDLWKNTEIDAKALEKLNLIEVLEHEHACFLPSVAKAIQIALCLPPTTCTIERSFSTLKRVKTWIRNTMSNNRLSGICLLSVHRRKIKENKENFMQKVIDLFAMDTRRIQLLFK</sequence>
<evidence type="ECO:0000259" key="1">
    <source>
        <dbReference type="Pfam" id="PF05699"/>
    </source>
</evidence>
<dbReference type="PANTHER" id="PTHR46289">
    <property type="entry name" value="52 KDA REPRESSOR OF THE INHIBITOR OF THE PROTEIN KINASE-LIKE PROTEIN-RELATED"/>
    <property type="match status" value="1"/>
</dbReference>
<dbReference type="Pfam" id="PF05699">
    <property type="entry name" value="Dimer_Tnp_hAT"/>
    <property type="match status" value="1"/>
</dbReference>
<evidence type="ECO:0000313" key="2">
    <source>
        <dbReference type="EnsemblMetazoa" id="XP_050516836.1"/>
    </source>
</evidence>
<dbReference type="EnsemblMetazoa" id="XM_050660879.1">
    <property type="protein sequence ID" value="XP_050516836.1"/>
    <property type="gene ID" value="LOC126891653"/>
</dbReference>
<name>A0ABM5L314_DIAVI</name>
<proteinExistence type="predicted"/>
<dbReference type="GeneID" id="126891653"/>
<organism evidence="2 3">
    <name type="scientific">Diabrotica virgifera virgifera</name>
    <name type="common">western corn rootworm</name>
    <dbReference type="NCBI Taxonomy" id="50390"/>
    <lineage>
        <taxon>Eukaryota</taxon>
        <taxon>Metazoa</taxon>
        <taxon>Ecdysozoa</taxon>
        <taxon>Arthropoda</taxon>
        <taxon>Hexapoda</taxon>
        <taxon>Insecta</taxon>
        <taxon>Pterygota</taxon>
        <taxon>Neoptera</taxon>
        <taxon>Endopterygota</taxon>
        <taxon>Coleoptera</taxon>
        <taxon>Polyphaga</taxon>
        <taxon>Cucujiformia</taxon>
        <taxon>Chrysomeloidea</taxon>
        <taxon>Chrysomelidae</taxon>
        <taxon>Galerucinae</taxon>
        <taxon>Diabroticina</taxon>
        <taxon>Diabroticites</taxon>
        <taxon>Diabrotica</taxon>
    </lineage>
</organism>
<protein>
    <recommendedName>
        <fullName evidence="1">HAT C-terminal dimerisation domain-containing protein</fullName>
    </recommendedName>
</protein>
<dbReference type="InterPro" id="IPR012337">
    <property type="entry name" value="RNaseH-like_sf"/>
</dbReference>
<dbReference type="RefSeq" id="XP_050516836.1">
    <property type="nucleotide sequence ID" value="XM_050660879.1"/>
</dbReference>
<evidence type="ECO:0000313" key="3">
    <source>
        <dbReference type="Proteomes" id="UP001652700"/>
    </source>
</evidence>
<reference evidence="2" key="1">
    <citation type="submission" date="2025-05" db="UniProtKB">
        <authorList>
            <consortium name="EnsemblMetazoa"/>
        </authorList>
    </citation>
    <scope>IDENTIFICATION</scope>
</reference>
<dbReference type="SUPFAM" id="SSF53098">
    <property type="entry name" value="Ribonuclease H-like"/>
    <property type="match status" value="1"/>
</dbReference>
<keyword evidence="3" id="KW-1185">Reference proteome</keyword>
<accession>A0ABM5L314</accession>